<evidence type="ECO:0000313" key="2">
    <source>
        <dbReference type="Proteomes" id="UP000054565"/>
    </source>
</evidence>
<dbReference type="EMBL" id="DS028095">
    <property type="protein sequence ID" value="KMP04734.1"/>
    <property type="molecule type" value="Genomic_DNA"/>
</dbReference>
<dbReference type="AlphaFoldDB" id="A0A0J6YCE9"/>
<gene>
    <name evidence="1" type="ORF">CIRG_04416</name>
</gene>
<reference evidence="2" key="1">
    <citation type="journal article" date="2010" name="Genome Res.">
        <title>Population genomic sequencing of Coccidioides fungi reveals recent hybridization and transposon control.</title>
        <authorList>
            <person name="Neafsey D.E."/>
            <person name="Barker B.M."/>
            <person name="Sharpton T.J."/>
            <person name="Stajich J.E."/>
            <person name="Park D.J."/>
            <person name="Whiston E."/>
            <person name="Hung C.-Y."/>
            <person name="McMahan C."/>
            <person name="White J."/>
            <person name="Sykes S."/>
            <person name="Heiman D."/>
            <person name="Young S."/>
            <person name="Zeng Q."/>
            <person name="Abouelleil A."/>
            <person name="Aftuck L."/>
            <person name="Bessette D."/>
            <person name="Brown A."/>
            <person name="FitzGerald M."/>
            <person name="Lui A."/>
            <person name="Macdonald J.P."/>
            <person name="Priest M."/>
            <person name="Orbach M.J."/>
            <person name="Galgiani J.N."/>
            <person name="Kirkland T.N."/>
            <person name="Cole G.T."/>
            <person name="Birren B.W."/>
            <person name="Henn M.R."/>
            <person name="Taylor J.W."/>
            <person name="Rounsley S.D."/>
        </authorList>
    </citation>
    <scope>NUCLEOTIDE SEQUENCE [LARGE SCALE GENOMIC DNA]</scope>
    <source>
        <strain evidence="2">RMSCC 2394</strain>
    </source>
</reference>
<dbReference type="Proteomes" id="UP000054565">
    <property type="component" value="Unassembled WGS sequence"/>
</dbReference>
<sequence>MSAWERNGARNPHSYGWPLWGRPSSESGHSLAKPQSLRLIRQRELLRKENFPEELLKMYPGLCGRRHFPLYGVVCELFDTLHRSTALGSRSPPEMHATLAGGHRARVILPVSQST</sequence>
<protein>
    <submittedName>
        <fullName evidence="1">Uncharacterized protein</fullName>
    </submittedName>
</protein>
<organism evidence="1 2">
    <name type="scientific">Coccidioides immitis RMSCC 2394</name>
    <dbReference type="NCBI Taxonomy" id="404692"/>
    <lineage>
        <taxon>Eukaryota</taxon>
        <taxon>Fungi</taxon>
        <taxon>Dikarya</taxon>
        <taxon>Ascomycota</taxon>
        <taxon>Pezizomycotina</taxon>
        <taxon>Eurotiomycetes</taxon>
        <taxon>Eurotiomycetidae</taxon>
        <taxon>Onygenales</taxon>
        <taxon>Onygenaceae</taxon>
        <taxon>Coccidioides</taxon>
    </lineage>
</organism>
<accession>A0A0J6YCE9</accession>
<name>A0A0J6YCE9_COCIT</name>
<proteinExistence type="predicted"/>
<evidence type="ECO:0000313" key="1">
    <source>
        <dbReference type="EMBL" id="KMP04734.1"/>
    </source>
</evidence>